<proteinExistence type="predicted"/>
<comment type="caution">
    <text evidence="2">The sequence shown here is derived from an EMBL/GenBank/DDBJ whole genome shotgun (WGS) entry which is preliminary data.</text>
</comment>
<organism evidence="2 3">
    <name type="scientific">Streptomyces poonensis</name>
    <dbReference type="NCBI Taxonomy" id="68255"/>
    <lineage>
        <taxon>Bacteria</taxon>
        <taxon>Bacillati</taxon>
        <taxon>Actinomycetota</taxon>
        <taxon>Actinomycetes</taxon>
        <taxon>Kitasatosporales</taxon>
        <taxon>Streptomycetaceae</taxon>
        <taxon>Streptomyces</taxon>
    </lineage>
</organism>
<dbReference type="EMBL" id="BMVW01000013">
    <property type="protein sequence ID" value="GGZ27227.1"/>
    <property type="molecule type" value="Genomic_DNA"/>
</dbReference>
<reference evidence="2" key="1">
    <citation type="journal article" date="2014" name="Int. J. Syst. Evol. Microbiol.">
        <title>Complete genome sequence of Corynebacterium casei LMG S-19264T (=DSM 44701T), isolated from a smear-ripened cheese.</title>
        <authorList>
            <consortium name="US DOE Joint Genome Institute (JGI-PGF)"/>
            <person name="Walter F."/>
            <person name="Albersmeier A."/>
            <person name="Kalinowski J."/>
            <person name="Ruckert C."/>
        </authorList>
    </citation>
    <scope>NUCLEOTIDE SEQUENCE</scope>
    <source>
        <strain evidence="2">JCM 4815</strain>
    </source>
</reference>
<accession>A0A918PY56</accession>
<dbReference type="Proteomes" id="UP000622166">
    <property type="component" value="Unassembled WGS sequence"/>
</dbReference>
<reference evidence="2" key="2">
    <citation type="submission" date="2020-09" db="EMBL/GenBank/DDBJ databases">
        <authorList>
            <person name="Sun Q."/>
            <person name="Ohkuma M."/>
        </authorList>
    </citation>
    <scope>NUCLEOTIDE SEQUENCE</scope>
    <source>
        <strain evidence="2">JCM 4815</strain>
    </source>
</reference>
<name>A0A918PY56_9ACTN</name>
<evidence type="ECO:0000313" key="2">
    <source>
        <dbReference type="EMBL" id="GGZ27227.1"/>
    </source>
</evidence>
<protein>
    <submittedName>
        <fullName evidence="2">Uncharacterized protein</fullName>
    </submittedName>
</protein>
<feature type="region of interest" description="Disordered" evidence="1">
    <location>
        <begin position="29"/>
        <end position="52"/>
    </location>
</feature>
<keyword evidence="3" id="KW-1185">Reference proteome</keyword>
<evidence type="ECO:0000256" key="1">
    <source>
        <dbReference type="SAM" id="MobiDB-lite"/>
    </source>
</evidence>
<feature type="compositionally biased region" description="Pro residues" evidence="1">
    <location>
        <begin position="33"/>
        <end position="42"/>
    </location>
</feature>
<evidence type="ECO:0000313" key="3">
    <source>
        <dbReference type="Proteomes" id="UP000622166"/>
    </source>
</evidence>
<sequence>MVPEDGESAADVRPATRALIDLAVTSGSGWGGPPLPQMPPPFGLSVVTDPAA</sequence>
<dbReference type="AlphaFoldDB" id="A0A918PY56"/>
<dbReference type="RefSeq" id="WP_189863539.1">
    <property type="nucleotide sequence ID" value="NZ_BMVW01000013.1"/>
</dbReference>
<gene>
    <name evidence="2" type="ORF">GCM10010365_54250</name>
</gene>